<dbReference type="Proteomes" id="UP001141552">
    <property type="component" value="Unassembled WGS sequence"/>
</dbReference>
<dbReference type="CDD" id="cd02947">
    <property type="entry name" value="TRX_family"/>
    <property type="match status" value="1"/>
</dbReference>
<dbReference type="InterPro" id="IPR050620">
    <property type="entry name" value="Thioredoxin_H-type-like"/>
</dbReference>
<evidence type="ECO:0000256" key="3">
    <source>
        <dbReference type="ARBA" id="ARBA00023284"/>
    </source>
</evidence>
<dbReference type="Pfam" id="PF00085">
    <property type="entry name" value="Thioredoxin"/>
    <property type="match status" value="1"/>
</dbReference>
<reference evidence="5" key="2">
    <citation type="journal article" date="2023" name="Plants (Basel)">
        <title>Annotation of the Turnera subulata (Passifloraceae) Draft Genome Reveals the S-Locus Evolved after the Divergence of Turneroideae from Passifloroideae in a Stepwise Manner.</title>
        <authorList>
            <person name="Henning P.M."/>
            <person name="Roalson E.H."/>
            <person name="Mir W."/>
            <person name="McCubbin A.G."/>
            <person name="Shore J.S."/>
        </authorList>
    </citation>
    <scope>NUCLEOTIDE SEQUENCE</scope>
    <source>
        <strain evidence="5">F60SS</strain>
    </source>
</reference>
<dbReference type="FunFam" id="3.40.30.10:FF:000245">
    <property type="entry name" value="Thioredoxin"/>
    <property type="match status" value="1"/>
</dbReference>
<protein>
    <submittedName>
        <fullName evidence="5">Thioredoxin-like protein cxxs1</fullName>
    </submittedName>
</protein>
<name>A0A9Q0FJ71_9ROSI</name>
<keyword evidence="1" id="KW-0813">Transport</keyword>
<dbReference type="EMBL" id="JAKUCV010005132">
    <property type="protein sequence ID" value="KAJ4832450.1"/>
    <property type="molecule type" value="Genomic_DNA"/>
</dbReference>
<keyword evidence="6" id="KW-1185">Reference proteome</keyword>
<dbReference type="Gene3D" id="3.40.30.10">
    <property type="entry name" value="Glutaredoxin"/>
    <property type="match status" value="1"/>
</dbReference>
<dbReference type="InterPro" id="IPR036249">
    <property type="entry name" value="Thioredoxin-like_sf"/>
</dbReference>
<keyword evidence="2" id="KW-1015">Disulfide bond</keyword>
<evidence type="ECO:0000313" key="6">
    <source>
        <dbReference type="Proteomes" id="UP001141552"/>
    </source>
</evidence>
<dbReference type="PANTHER" id="PTHR10438:SF242">
    <property type="entry name" value="THIOREDOXIN-LIKE PROTEIN CXXS1"/>
    <property type="match status" value="1"/>
</dbReference>
<proteinExistence type="predicted"/>
<dbReference type="SUPFAM" id="SSF52833">
    <property type="entry name" value="Thioredoxin-like"/>
    <property type="match status" value="1"/>
</dbReference>
<dbReference type="AlphaFoldDB" id="A0A9Q0FJ71"/>
<organism evidence="5 6">
    <name type="scientific">Turnera subulata</name>
    <dbReference type="NCBI Taxonomy" id="218843"/>
    <lineage>
        <taxon>Eukaryota</taxon>
        <taxon>Viridiplantae</taxon>
        <taxon>Streptophyta</taxon>
        <taxon>Embryophyta</taxon>
        <taxon>Tracheophyta</taxon>
        <taxon>Spermatophyta</taxon>
        <taxon>Magnoliopsida</taxon>
        <taxon>eudicotyledons</taxon>
        <taxon>Gunneridae</taxon>
        <taxon>Pentapetalae</taxon>
        <taxon>rosids</taxon>
        <taxon>fabids</taxon>
        <taxon>Malpighiales</taxon>
        <taxon>Passifloraceae</taxon>
        <taxon>Turnera</taxon>
    </lineage>
</organism>
<evidence type="ECO:0000313" key="5">
    <source>
        <dbReference type="EMBL" id="KAJ4832450.1"/>
    </source>
</evidence>
<feature type="domain" description="Thioredoxin" evidence="4">
    <location>
        <begin position="3"/>
        <end position="118"/>
    </location>
</feature>
<evidence type="ECO:0000256" key="2">
    <source>
        <dbReference type="ARBA" id="ARBA00023157"/>
    </source>
</evidence>
<reference evidence="5" key="1">
    <citation type="submission" date="2022-02" db="EMBL/GenBank/DDBJ databases">
        <authorList>
            <person name="Henning P.M."/>
            <person name="McCubbin A.G."/>
            <person name="Shore J.S."/>
        </authorList>
    </citation>
    <scope>NUCLEOTIDE SEQUENCE</scope>
    <source>
        <strain evidence="5">F60SS</strain>
        <tissue evidence="5">Leaves</tissue>
    </source>
</reference>
<dbReference type="OrthoDB" id="10263751at2759"/>
<gene>
    <name evidence="5" type="primary">CXXS1_2</name>
    <name evidence="5" type="ORF">Tsubulata_017114</name>
</gene>
<comment type="caution">
    <text evidence="5">The sequence shown here is derived from an EMBL/GenBank/DDBJ whole genome shotgun (WGS) entry which is preliminary data.</text>
</comment>
<dbReference type="PANTHER" id="PTHR10438">
    <property type="entry name" value="THIOREDOXIN"/>
    <property type="match status" value="1"/>
</dbReference>
<evidence type="ECO:0000256" key="1">
    <source>
        <dbReference type="ARBA" id="ARBA00022982"/>
    </source>
</evidence>
<dbReference type="PROSITE" id="PS51352">
    <property type="entry name" value="THIOREDOXIN_2"/>
    <property type="match status" value="1"/>
</dbReference>
<accession>A0A9Q0FJ71</accession>
<sequence length="125" mass="14342">MAAQTQIKKPRVVKIDSEESWDLFISQATKQGCPVVVHFTASWCMPSVAMNPFFVQLSSSYKDILFLLVDVDEVKRVATKMEVKAMPTFLLMRAGKQVDKLVGANPEEMRKRVDCFFHHNRVHKK</sequence>
<keyword evidence="3" id="KW-0676">Redox-active center</keyword>
<evidence type="ECO:0000259" key="4">
    <source>
        <dbReference type="PROSITE" id="PS51352"/>
    </source>
</evidence>
<keyword evidence="1" id="KW-0249">Electron transport</keyword>
<dbReference type="InterPro" id="IPR013766">
    <property type="entry name" value="Thioredoxin_domain"/>
</dbReference>